<feature type="transmembrane region" description="Helical" evidence="1">
    <location>
        <begin position="20"/>
        <end position="41"/>
    </location>
</feature>
<keyword evidence="3" id="KW-1185">Reference proteome</keyword>
<accession>A0ABT2PSN6</accession>
<keyword evidence="1" id="KW-0472">Membrane</keyword>
<keyword evidence="1" id="KW-0812">Transmembrane</keyword>
<sequence length="112" mass="12347">MIDDLLEALQNYFESKPKRLVLLGACTRNIALLWLAAGLYAQAGILAVSIVSPAARGSKDPQVAIEQLVPGMPTWWVPEHPVSFALLMASVALGIWMLHAGKKLDRFMDRYV</sequence>
<keyword evidence="1" id="KW-1133">Transmembrane helix</keyword>
<gene>
    <name evidence="2" type="ORF">N0K08_15870</name>
</gene>
<proteinExistence type="predicted"/>
<evidence type="ECO:0000313" key="2">
    <source>
        <dbReference type="EMBL" id="MCT9812123.1"/>
    </source>
</evidence>
<protein>
    <submittedName>
        <fullName evidence="2">Uncharacterized protein</fullName>
    </submittedName>
</protein>
<dbReference type="Proteomes" id="UP001525968">
    <property type="component" value="Unassembled WGS sequence"/>
</dbReference>
<dbReference type="EMBL" id="JAODYH010000007">
    <property type="protein sequence ID" value="MCT9812123.1"/>
    <property type="molecule type" value="Genomic_DNA"/>
</dbReference>
<evidence type="ECO:0000256" key="1">
    <source>
        <dbReference type="SAM" id="Phobius"/>
    </source>
</evidence>
<feature type="transmembrane region" description="Helical" evidence="1">
    <location>
        <begin position="82"/>
        <end position="100"/>
    </location>
</feature>
<organism evidence="2 3">
    <name type="scientific">Acidovorax bellezanensis</name>
    <dbReference type="NCBI Taxonomy" id="2976702"/>
    <lineage>
        <taxon>Bacteria</taxon>
        <taxon>Pseudomonadati</taxon>
        <taxon>Pseudomonadota</taxon>
        <taxon>Betaproteobacteria</taxon>
        <taxon>Burkholderiales</taxon>
        <taxon>Comamonadaceae</taxon>
        <taxon>Acidovorax</taxon>
    </lineage>
</organism>
<dbReference type="RefSeq" id="WP_261501361.1">
    <property type="nucleotide sequence ID" value="NZ_JAODYH010000007.1"/>
</dbReference>
<comment type="caution">
    <text evidence="2">The sequence shown here is derived from an EMBL/GenBank/DDBJ whole genome shotgun (WGS) entry which is preliminary data.</text>
</comment>
<name>A0ABT2PSN6_9BURK</name>
<evidence type="ECO:0000313" key="3">
    <source>
        <dbReference type="Proteomes" id="UP001525968"/>
    </source>
</evidence>
<reference evidence="2 3" key="1">
    <citation type="submission" date="2022-09" db="EMBL/GenBank/DDBJ databases">
        <title>Draft genome of isolate Be4.</title>
        <authorList>
            <person name="Sanchez-Castro I."/>
            <person name="Martinez-Rodriguez P."/>
            <person name="Descostes M."/>
            <person name="Merroun M."/>
        </authorList>
    </citation>
    <scope>NUCLEOTIDE SEQUENCE [LARGE SCALE GENOMIC DNA]</scope>
    <source>
        <strain evidence="2 3">Be4</strain>
    </source>
</reference>